<dbReference type="NCBIfam" id="NF037995">
    <property type="entry name" value="TRAP_S1"/>
    <property type="match status" value="1"/>
</dbReference>
<dbReference type="AlphaFoldDB" id="A0A7C9VAH6"/>
<dbReference type="InterPro" id="IPR038404">
    <property type="entry name" value="TRAP_DctP_sf"/>
</dbReference>
<comment type="caution">
    <text evidence="3">The sequence shown here is derived from an EMBL/GenBank/DDBJ whole genome shotgun (WGS) entry which is preliminary data.</text>
</comment>
<reference evidence="3 4" key="1">
    <citation type="submission" date="2020-02" db="EMBL/GenBank/DDBJ databases">
        <title>Genome sequence of the type strain CGMCC 1.15528 of Mesorhizobium zhangyense.</title>
        <authorList>
            <person name="Gao J."/>
            <person name="Sun J."/>
        </authorList>
    </citation>
    <scope>NUCLEOTIDE SEQUENCE [LARGE SCALE GENOMIC DNA]</scope>
    <source>
        <strain evidence="3 4">CGMCC 1.15528</strain>
    </source>
</reference>
<organism evidence="3 4">
    <name type="scientific">Mesorhizobium zhangyense</name>
    <dbReference type="NCBI Taxonomy" id="1776730"/>
    <lineage>
        <taxon>Bacteria</taxon>
        <taxon>Pseudomonadati</taxon>
        <taxon>Pseudomonadota</taxon>
        <taxon>Alphaproteobacteria</taxon>
        <taxon>Hyphomicrobiales</taxon>
        <taxon>Phyllobacteriaceae</taxon>
        <taxon>Mesorhizobium</taxon>
    </lineage>
</organism>
<dbReference type="CDD" id="cd13665">
    <property type="entry name" value="PBP2_TRAP_Dctp3_4"/>
    <property type="match status" value="1"/>
</dbReference>
<dbReference type="Gene3D" id="3.40.190.170">
    <property type="entry name" value="Bacterial extracellular solute-binding protein, family 7"/>
    <property type="match status" value="1"/>
</dbReference>
<evidence type="ECO:0000313" key="3">
    <source>
        <dbReference type="EMBL" id="NGN44604.1"/>
    </source>
</evidence>
<evidence type="ECO:0000313" key="4">
    <source>
        <dbReference type="Proteomes" id="UP000481252"/>
    </source>
</evidence>
<dbReference type="PANTHER" id="PTHR33376:SF15">
    <property type="entry name" value="BLL6794 PROTEIN"/>
    <property type="match status" value="1"/>
</dbReference>
<dbReference type="Proteomes" id="UP000481252">
    <property type="component" value="Unassembled WGS sequence"/>
</dbReference>
<dbReference type="InterPro" id="IPR018389">
    <property type="entry name" value="DctP_fam"/>
</dbReference>
<evidence type="ECO:0000256" key="2">
    <source>
        <dbReference type="SAM" id="SignalP"/>
    </source>
</evidence>
<dbReference type="Pfam" id="PF03480">
    <property type="entry name" value="DctP"/>
    <property type="match status" value="1"/>
</dbReference>
<gene>
    <name evidence="3" type="ORF">G6N74_26445</name>
</gene>
<dbReference type="PANTHER" id="PTHR33376">
    <property type="match status" value="1"/>
</dbReference>
<keyword evidence="1 2" id="KW-0732">Signal</keyword>
<dbReference type="RefSeq" id="WP_165120986.1">
    <property type="nucleotide sequence ID" value="NZ_JAAKZG010000017.1"/>
</dbReference>
<feature type="signal peptide" evidence="2">
    <location>
        <begin position="1"/>
        <end position="24"/>
    </location>
</feature>
<keyword evidence="4" id="KW-1185">Reference proteome</keyword>
<protein>
    <submittedName>
        <fullName evidence="3">TRAP transporter substrate-binding protein</fullName>
    </submittedName>
</protein>
<name>A0A7C9VAH6_9HYPH</name>
<evidence type="ECO:0000256" key="1">
    <source>
        <dbReference type="ARBA" id="ARBA00022729"/>
    </source>
</evidence>
<dbReference type="EMBL" id="JAAKZG010000017">
    <property type="protein sequence ID" value="NGN44604.1"/>
    <property type="molecule type" value="Genomic_DNA"/>
</dbReference>
<accession>A0A7C9VAH6</accession>
<feature type="chain" id="PRO_5028888327" evidence="2">
    <location>
        <begin position="25"/>
        <end position="344"/>
    </location>
</feature>
<sequence>MFMKRLAGLAGALALALATTAAFADTVTIRYSSWLPTTHWLVGGSLVPYLEEIEKVTEGRVKVEILPKVVGTAASQFDVVRDGLADMSWIVAGYTPGRFKLAEMGELPFNGDTAEISPAFHRAYTKNLAQYDEFKGVEVLAIYAASPGHVATRTRQVSVLEDFKGLKLRSASEVATKSLTLLGAVPILKSSTEAFEMLSTGAIDGSLMIPETVIGTNALDLLKYFTVIPGGFFNTVHLMIINPDKWAEISPEDQKAILAISGEKLARTVGDAYVTQNQLAFDAMKKAGYTIDEVSPDVLARIKGSLKPVETEWVEAAKAKGVADPASALAEFRADFASATKSGN</sequence>
<dbReference type="GO" id="GO:0055085">
    <property type="term" value="P:transmembrane transport"/>
    <property type="evidence" value="ECO:0007669"/>
    <property type="project" value="InterPro"/>
</dbReference>
<proteinExistence type="predicted"/>